<dbReference type="PANTHER" id="PTHR45266">
    <property type="entry name" value="OXALOACETATE DECARBOXYLASE ALPHA CHAIN"/>
    <property type="match status" value="1"/>
</dbReference>
<accession>A0ABV7WZJ5</accession>
<dbReference type="SUPFAM" id="SSF51230">
    <property type="entry name" value="Single hybrid motif"/>
    <property type="match status" value="1"/>
</dbReference>
<dbReference type="Proteomes" id="UP001595613">
    <property type="component" value="Unassembled WGS sequence"/>
</dbReference>
<dbReference type="InterPro" id="IPR001249">
    <property type="entry name" value="AcCoA_biotinCC"/>
</dbReference>
<dbReference type="CDD" id="cd06850">
    <property type="entry name" value="biotinyl_domain"/>
    <property type="match status" value="1"/>
</dbReference>
<evidence type="ECO:0000313" key="11">
    <source>
        <dbReference type="EMBL" id="MFC3704742.1"/>
    </source>
</evidence>
<evidence type="ECO:0000256" key="5">
    <source>
        <dbReference type="ARBA" id="ARBA00022832"/>
    </source>
</evidence>
<reference evidence="12" key="1">
    <citation type="journal article" date="2019" name="Int. J. Syst. Evol. Microbiol.">
        <title>The Global Catalogue of Microorganisms (GCM) 10K type strain sequencing project: providing services to taxonomists for standard genome sequencing and annotation.</title>
        <authorList>
            <consortium name="The Broad Institute Genomics Platform"/>
            <consortium name="The Broad Institute Genome Sequencing Center for Infectious Disease"/>
            <person name="Wu L."/>
            <person name="Ma J."/>
        </authorList>
    </citation>
    <scope>NUCLEOTIDE SEQUENCE [LARGE SCALE GENOMIC DNA]</scope>
    <source>
        <strain evidence="12">KCTC 42281</strain>
    </source>
</reference>
<dbReference type="InterPro" id="IPR001882">
    <property type="entry name" value="Biotin_BS"/>
</dbReference>
<protein>
    <recommendedName>
        <fullName evidence="3 9">Biotin carboxyl carrier protein of acetyl-CoA carboxylase</fullName>
    </recommendedName>
</protein>
<dbReference type="EMBL" id="JBHRYD010000005">
    <property type="protein sequence ID" value="MFC3704742.1"/>
    <property type="molecule type" value="Genomic_DNA"/>
</dbReference>
<evidence type="ECO:0000256" key="6">
    <source>
        <dbReference type="ARBA" id="ARBA00023098"/>
    </source>
</evidence>
<organism evidence="11 12">
    <name type="scientific">Devosia honganensis</name>
    <dbReference type="NCBI Taxonomy" id="1610527"/>
    <lineage>
        <taxon>Bacteria</taxon>
        <taxon>Pseudomonadati</taxon>
        <taxon>Pseudomonadota</taxon>
        <taxon>Alphaproteobacteria</taxon>
        <taxon>Hyphomicrobiales</taxon>
        <taxon>Devosiaceae</taxon>
        <taxon>Devosia</taxon>
    </lineage>
</organism>
<evidence type="ECO:0000256" key="1">
    <source>
        <dbReference type="ARBA" id="ARBA00003761"/>
    </source>
</evidence>
<dbReference type="Pfam" id="PF00364">
    <property type="entry name" value="Biotin_lipoyl"/>
    <property type="match status" value="1"/>
</dbReference>
<comment type="caution">
    <text evidence="11">The sequence shown here is derived from an EMBL/GenBank/DDBJ whole genome shotgun (WGS) entry which is preliminary data.</text>
</comment>
<keyword evidence="4 9" id="KW-0444">Lipid biosynthesis</keyword>
<evidence type="ECO:0000256" key="8">
    <source>
        <dbReference type="ARBA" id="ARBA00023267"/>
    </source>
</evidence>
<keyword evidence="5 9" id="KW-0276">Fatty acid metabolism</keyword>
<dbReference type="InterPro" id="IPR011053">
    <property type="entry name" value="Single_hybrid_motif"/>
</dbReference>
<name>A0ABV7WZJ5_9HYPH</name>
<keyword evidence="8 9" id="KW-0092">Biotin</keyword>
<dbReference type="RefSeq" id="WP_380096472.1">
    <property type="nucleotide sequence ID" value="NZ_JBHRYD010000005.1"/>
</dbReference>
<evidence type="ECO:0000313" key="12">
    <source>
        <dbReference type="Proteomes" id="UP001595613"/>
    </source>
</evidence>
<proteinExistence type="predicted"/>
<evidence type="ECO:0000256" key="4">
    <source>
        <dbReference type="ARBA" id="ARBA00022516"/>
    </source>
</evidence>
<evidence type="ECO:0000256" key="2">
    <source>
        <dbReference type="ARBA" id="ARBA00005194"/>
    </source>
</evidence>
<sequence length="132" mass="13728">MDVDRLQAIIDWMRKSPVEELEVADGGFRVRLARRPDGTVGSSKEPTAPVPAPAAGEEIAAPSYGIVHLASTPGSAPFVTLGTEVSAGQTLCIIEAMKVFTPIEAGRGGTVTAILIEDGAEVSAGLPLFRLD</sequence>
<evidence type="ECO:0000259" key="10">
    <source>
        <dbReference type="PROSITE" id="PS50968"/>
    </source>
</evidence>
<dbReference type="PROSITE" id="PS00188">
    <property type="entry name" value="BIOTIN"/>
    <property type="match status" value="1"/>
</dbReference>
<dbReference type="PRINTS" id="PR01071">
    <property type="entry name" value="ACOABIOTINCC"/>
</dbReference>
<evidence type="ECO:0000256" key="3">
    <source>
        <dbReference type="ARBA" id="ARBA00017562"/>
    </source>
</evidence>
<dbReference type="PANTHER" id="PTHR45266:SF3">
    <property type="entry name" value="OXALOACETATE DECARBOXYLASE ALPHA CHAIN"/>
    <property type="match status" value="1"/>
</dbReference>
<dbReference type="InterPro" id="IPR050709">
    <property type="entry name" value="Biotin_Carboxyl_Carrier/Decarb"/>
</dbReference>
<keyword evidence="12" id="KW-1185">Reference proteome</keyword>
<feature type="domain" description="Lipoyl-binding" evidence="10">
    <location>
        <begin position="47"/>
        <end position="132"/>
    </location>
</feature>
<keyword evidence="7 9" id="KW-0275">Fatty acid biosynthesis</keyword>
<keyword evidence="6 9" id="KW-0443">Lipid metabolism</keyword>
<dbReference type="Gene3D" id="2.40.50.100">
    <property type="match status" value="1"/>
</dbReference>
<comment type="pathway">
    <text evidence="2 9">Lipid metabolism; fatty acid biosynthesis.</text>
</comment>
<dbReference type="InterPro" id="IPR000089">
    <property type="entry name" value="Biotin_lipoyl"/>
</dbReference>
<dbReference type="PROSITE" id="PS50968">
    <property type="entry name" value="BIOTINYL_LIPOYL"/>
    <property type="match status" value="1"/>
</dbReference>
<evidence type="ECO:0000256" key="9">
    <source>
        <dbReference type="RuleBase" id="RU364072"/>
    </source>
</evidence>
<evidence type="ECO:0000256" key="7">
    <source>
        <dbReference type="ARBA" id="ARBA00023160"/>
    </source>
</evidence>
<gene>
    <name evidence="11" type="ORF">ACFOOL_08215</name>
</gene>
<comment type="function">
    <text evidence="1 9">This protein is a component of the acetyl coenzyme A carboxylase complex; first, biotin carboxylase catalyzes the carboxylation of the carrier protein and then the transcarboxylase transfers the carboxyl group to form malonyl-CoA.</text>
</comment>